<name>A0A3A1UWN8_9BACL</name>
<dbReference type="AlphaFoldDB" id="A0A3A1UWN8"/>
<sequence>MIQLIRRKRSGKKDGFTVYIIPAWQWKEFIAFEMIGGMAFYLVSKIMVHTEWLCIAANMAGPQMLKYMYAALRA</sequence>
<organism evidence="1 2">
    <name type="scientific">Paenibacillus nanensis</name>
    <dbReference type="NCBI Taxonomy" id="393251"/>
    <lineage>
        <taxon>Bacteria</taxon>
        <taxon>Bacillati</taxon>
        <taxon>Bacillota</taxon>
        <taxon>Bacilli</taxon>
        <taxon>Bacillales</taxon>
        <taxon>Paenibacillaceae</taxon>
        <taxon>Paenibacillus</taxon>
    </lineage>
</organism>
<gene>
    <name evidence="1" type="ORF">D3P08_11805</name>
</gene>
<dbReference type="OrthoDB" id="2620403at2"/>
<evidence type="ECO:0000313" key="1">
    <source>
        <dbReference type="EMBL" id="RIX52694.1"/>
    </source>
</evidence>
<dbReference type="RefSeq" id="WP_119599903.1">
    <property type="nucleotide sequence ID" value="NZ_QXQA01000006.1"/>
</dbReference>
<evidence type="ECO:0000313" key="2">
    <source>
        <dbReference type="Proteomes" id="UP000266482"/>
    </source>
</evidence>
<accession>A0A3A1UWN8</accession>
<comment type="caution">
    <text evidence="1">The sequence shown here is derived from an EMBL/GenBank/DDBJ whole genome shotgun (WGS) entry which is preliminary data.</text>
</comment>
<reference evidence="1 2" key="1">
    <citation type="submission" date="2018-09" db="EMBL/GenBank/DDBJ databases">
        <title>Paenibacillus aracenensis nov. sp. isolated from a cave in southern Spain.</title>
        <authorList>
            <person name="Jurado V."/>
            <person name="Gutierrez-Patricio S."/>
            <person name="Gonzalez-Pimentel J.L."/>
            <person name="Miller A.Z."/>
            <person name="Laiz L."/>
            <person name="Saiz-Jimenez C."/>
        </authorList>
    </citation>
    <scope>NUCLEOTIDE SEQUENCE [LARGE SCALE GENOMIC DNA]</scope>
    <source>
        <strain evidence="1 2">DSM 22867</strain>
    </source>
</reference>
<dbReference type="EMBL" id="QXQA01000006">
    <property type="protein sequence ID" value="RIX52694.1"/>
    <property type="molecule type" value="Genomic_DNA"/>
</dbReference>
<keyword evidence="2" id="KW-1185">Reference proteome</keyword>
<dbReference type="Proteomes" id="UP000266482">
    <property type="component" value="Unassembled WGS sequence"/>
</dbReference>
<protein>
    <submittedName>
        <fullName evidence="1">Uncharacterized protein</fullName>
    </submittedName>
</protein>
<proteinExistence type="predicted"/>